<sequence>MTRRRAKQLSWHIPLHCIRIWAKNANVGDSVFWCYRDDVKPLTQTRYLHLFAAKHGFQVRTSLQPMGIRITLRRKPAIERVGKHWRLSKMNKQPERWRSKATRLTYFVTEEANGNVTISHPKCGTRRTISRLTLVRNYRRLTE</sequence>
<dbReference type="EMBL" id="OK272474">
    <property type="protein sequence ID" value="UGO55309.1"/>
    <property type="molecule type" value="Genomic_DNA"/>
</dbReference>
<proteinExistence type="predicted"/>
<protein>
    <submittedName>
        <fullName evidence="1">Uncharacterized protein</fullName>
    </submittedName>
</protein>
<evidence type="ECO:0000313" key="1">
    <source>
        <dbReference type="EMBL" id="UGO55309.1"/>
    </source>
</evidence>
<gene>
    <name evidence="1" type="ORF">JLBYU60_53</name>
</gene>
<reference evidence="1 2" key="1">
    <citation type="submission" date="2021-09" db="EMBL/GenBank/DDBJ databases">
        <authorList>
            <person name="Lewis J.M."/>
            <person name="Janda K.E."/>
            <person name="Tonks C.S."/>
            <person name="McCleary W.R."/>
        </authorList>
    </citation>
    <scope>NUCLEOTIDE SEQUENCE [LARGE SCALE GENOMIC DNA]</scope>
</reference>
<name>A0AAE8YWU3_9CAUD</name>
<dbReference type="Proteomes" id="UP000827867">
    <property type="component" value="Segment"/>
</dbReference>
<accession>A0AAE8YWU3</accession>
<keyword evidence="2" id="KW-1185">Reference proteome</keyword>
<organism evidence="1 2">
    <name type="scientific">Escherichia phage JLBYU60</name>
    <dbReference type="NCBI Taxonomy" id="2894753"/>
    <lineage>
        <taxon>Viruses</taxon>
        <taxon>Duplodnaviria</taxon>
        <taxon>Heunggongvirae</taxon>
        <taxon>Uroviricota</taxon>
        <taxon>Caudoviricetes</taxon>
        <taxon>Dhillonvirus</taxon>
        <taxon>Dhillonvirus JLBYU60</taxon>
    </lineage>
</organism>
<evidence type="ECO:0000313" key="2">
    <source>
        <dbReference type="Proteomes" id="UP000827867"/>
    </source>
</evidence>